<dbReference type="Proteomes" id="UP000234420">
    <property type="component" value="Unassembled WGS sequence"/>
</dbReference>
<feature type="domain" description="Insertion element IS402-like" evidence="2">
    <location>
        <begin position="6"/>
        <end position="77"/>
    </location>
</feature>
<dbReference type="InterPro" id="IPR025161">
    <property type="entry name" value="IS402-like_dom"/>
</dbReference>
<dbReference type="PANTHER" id="PTHR46637">
    <property type="entry name" value="TIS1421-TRANSPOSASE PROTEIN A"/>
    <property type="match status" value="1"/>
</dbReference>
<dbReference type="NCBIfam" id="NF033580">
    <property type="entry name" value="transpos_IS5_3"/>
    <property type="match status" value="1"/>
</dbReference>
<dbReference type="EMBL" id="NPIB01000069">
    <property type="protein sequence ID" value="PLC55960.1"/>
    <property type="molecule type" value="Genomic_DNA"/>
</dbReference>
<feature type="domain" description="Transposase IS4-like" evidence="1">
    <location>
        <begin position="88"/>
        <end position="246"/>
    </location>
</feature>
<dbReference type="GO" id="GO:0004803">
    <property type="term" value="F:transposase activity"/>
    <property type="evidence" value="ECO:0007669"/>
    <property type="project" value="InterPro"/>
</dbReference>
<dbReference type="PANTHER" id="PTHR46637:SF1">
    <property type="entry name" value="BLL5188 PROTEIN"/>
    <property type="match status" value="1"/>
</dbReference>
<dbReference type="AlphaFoldDB" id="A0A2N4ULR7"/>
<dbReference type="GO" id="GO:0003677">
    <property type="term" value="F:DNA binding"/>
    <property type="evidence" value="ECO:0007669"/>
    <property type="project" value="InterPro"/>
</dbReference>
<sequence length="253" mass="29046">MPRLMLTDGTWDVLSKVMYLSGRIYNKPNHRKTLEGILYKMRTGIPWRDLPSDFGRWSAIYRRFNLWSKKGILNELFRALSRDADMDWVFIDGSIVRAHQHSCGARTADNESIGKSRGGNSTKIHLAVDSGGLPVYYELSCGNTHDIVHAESLVANCPTSNMVVADKGYDSEKLRAFVRDNNATPVIPRKGNSLVGNEDIDWCMYKYRHLVENAFGRIKQYRGIATRYEKLERNYHSMLALAFTMMWLPMWAD</sequence>
<reference evidence="3 4" key="1">
    <citation type="journal article" date="2018" name="Syst. Appl. Microbiol.">
        <title>Photobacterium carnosum sp. nov., isolated from spoiled modified atmosphere packaged poultry meat.</title>
        <authorList>
            <person name="Hilgarth M."/>
            <person name="Fuertes S."/>
            <person name="Ehrmann M."/>
            <person name="Vogel R.F."/>
        </authorList>
    </citation>
    <scope>NUCLEOTIDE SEQUENCE [LARGE SCALE GENOMIC DNA]</scope>
    <source>
        <strain evidence="3 4">TMW 2.2021</strain>
    </source>
</reference>
<protein>
    <submittedName>
        <fullName evidence="3">IS5/IS1182 family transposase</fullName>
    </submittedName>
</protein>
<evidence type="ECO:0000259" key="2">
    <source>
        <dbReference type="Pfam" id="PF13340"/>
    </source>
</evidence>
<evidence type="ECO:0000259" key="1">
    <source>
        <dbReference type="Pfam" id="PF01609"/>
    </source>
</evidence>
<dbReference type="Pfam" id="PF01609">
    <property type="entry name" value="DDE_Tnp_1"/>
    <property type="match status" value="1"/>
</dbReference>
<dbReference type="InterPro" id="IPR002559">
    <property type="entry name" value="Transposase_11"/>
</dbReference>
<comment type="caution">
    <text evidence="3">The sequence shown here is derived from an EMBL/GenBank/DDBJ whole genome shotgun (WGS) entry which is preliminary data.</text>
</comment>
<gene>
    <name evidence="3" type="ORF">CIK00_21020</name>
</gene>
<name>A0A2N4ULR7_9GAMM</name>
<organism evidence="3 4">
    <name type="scientific">Photobacterium carnosum</name>
    <dbReference type="NCBI Taxonomy" id="2023717"/>
    <lineage>
        <taxon>Bacteria</taxon>
        <taxon>Pseudomonadati</taxon>
        <taxon>Pseudomonadota</taxon>
        <taxon>Gammaproteobacteria</taxon>
        <taxon>Vibrionales</taxon>
        <taxon>Vibrionaceae</taxon>
        <taxon>Photobacterium</taxon>
    </lineage>
</organism>
<evidence type="ECO:0000313" key="4">
    <source>
        <dbReference type="Proteomes" id="UP000234420"/>
    </source>
</evidence>
<dbReference type="InterPro" id="IPR052909">
    <property type="entry name" value="Transposase_6_like"/>
</dbReference>
<keyword evidence="4" id="KW-1185">Reference proteome</keyword>
<accession>A0A2N4ULR7</accession>
<proteinExistence type="predicted"/>
<dbReference type="RefSeq" id="WP_101770504.1">
    <property type="nucleotide sequence ID" value="NZ_NPIB01000069.1"/>
</dbReference>
<dbReference type="GO" id="GO:0006313">
    <property type="term" value="P:DNA transposition"/>
    <property type="evidence" value="ECO:0007669"/>
    <property type="project" value="InterPro"/>
</dbReference>
<dbReference type="Pfam" id="PF13340">
    <property type="entry name" value="DUF4096"/>
    <property type="match status" value="1"/>
</dbReference>
<evidence type="ECO:0000313" key="3">
    <source>
        <dbReference type="EMBL" id="PLC55960.1"/>
    </source>
</evidence>